<dbReference type="InterPro" id="IPR011006">
    <property type="entry name" value="CheY-like_superfamily"/>
</dbReference>
<dbReference type="EMBL" id="SJPJ01000001">
    <property type="protein sequence ID" value="TWT83902.1"/>
    <property type="molecule type" value="Genomic_DNA"/>
</dbReference>
<dbReference type="Gene3D" id="3.40.50.2300">
    <property type="match status" value="1"/>
</dbReference>
<sequence>MDRTVQHDAHAPQSAHTTLSSPSKKQASIVVVDASPLSLIATAGVLHYQGYKCMCSRSAECTTQALAAETQDLIVWDVGDDAAAVLDSIAEIRQNEVFQEIPVVLLADSQWAGLEKKAEQLSAPTRCLFKPIDPNSLIAVVDQLLWMPSLVSAHRKRGSKPSRPGWVTL</sequence>
<feature type="compositionally biased region" description="Basic and acidic residues" evidence="2">
    <location>
        <begin position="1"/>
        <end position="10"/>
    </location>
</feature>
<proteinExistence type="predicted"/>
<evidence type="ECO:0000313" key="5">
    <source>
        <dbReference type="Proteomes" id="UP000315010"/>
    </source>
</evidence>
<dbReference type="RefSeq" id="WP_146401339.1">
    <property type="nucleotide sequence ID" value="NZ_SJPJ01000001.1"/>
</dbReference>
<dbReference type="AlphaFoldDB" id="A0A5C5Z9A1"/>
<evidence type="ECO:0000313" key="4">
    <source>
        <dbReference type="EMBL" id="TWT83902.1"/>
    </source>
</evidence>
<name>A0A5C5Z9A1_9BACT</name>
<feature type="region of interest" description="Disordered" evidence="2">
    <location>
        <begin position="1"/>
        <end position="21"/>
    </location>
</feature>
<feature type="modified residue" description="4-aspartylphosphate" evidence="1">
    <location>
        <position position="77"/>
    </location>
</feature>
<evidence type="ECO:0000256" key="1">
    <source>
        <dbReference type="PROSITE-ProRule" id="PRU00169"/>
    </source>
</evidence>
<dbReference type="InterPro" id="IPR001789">
    <property type="entry name" value="Sig_transdc_resp-reg_receiver"/>
</dbReference>
<dbReference type="PROSITE" id="PS50110">
    <property type="entry name" value="RESPONSE_REGULATORY"/>
    <property type="match status" value="1"/>
</dbReference>
<reference evidence="4 5" key="1">
    <citation type="submission" date="2019-02" db="EMBL/GenBank/DDBJ databases">
        <title>Deep-cultivation of Planctomycetes and their phenomic and genomic characterization uncovers novel biology.</title>
        <authorList>
            <person name="Wiegand S."/>
            <person name="Jogler M."/>
            <person name="Boedeker C."/>
            <person name="Pinto D."/>
            <person name="Vollmers J."/>
            <person name="Rivas-Marin E."/>
            <person name="Kohn T."/>
            <person name="Peeters S.H."/>
            <person name="Heuer A."/>
            <person name="Rast P."/>
            <person name="Oberbeckmann S."/>
            <person name="Bunk B."/>
            <person name="Jeske O."/>
            <person name="Meyerdierks A."/>
            <person name="Storesund J.E."/>
            <person name="Kallscheuer N."/>
            <person name="Luecker S."/>
            <person name="Lage O.M."/>
            <person name="Pohl T."/>
            <person name="Merkel B.J."/>
            <person name="Hornburger P."/>
            <person name="Mueller R.-W."/>
            <person name="Bruemmer F."/>
            <person name="Labrenz M."/>
            <person name="Spormann A.M."/>
            <person name="Op Den Camp H."/>
            <person name="Overmann J."/>
            <person name="Amann R."/>
            <person name="Jetten M.S.M."/>
            <person name="Mascher T."/>
            <person name="Medema M.H."/>
            <person name="Devos D.P."/>
            <person name="Kaster A.-K."/>
            <person name="Ovreas L."/>
            <person name="Rohde M."/>
            <person name="Galperin M.Y."/>
            <person name="Jogler C."/>
        </authorList>
    </citation>
    <scope>NUCLEOTIDE SEQUENCE [LARGE SCALE GENOMIC DNA]</scope>
    <source>
        <strain evidence="4 5">CA13</strain>
    </source>
</reference>
<feature type="domain" description="Response regulatory" evidence="3">
    <location>
        <begin position="28"/>
        <end position="145"/>
    </location>
</feature>
<keyword evidence="5" id="KW-1185">Reference proteome</keyword>
<dbReference type="SUPFAM" id="SSF52172">
    <property type="entry name" value="CheY-like"/>
    <property type="match status" value="1"/>
</dbReference>
<keyword evidence="1" id="KW-0597">Phosphoprotein</keyword>
<comment type="caution">
    <text evidence="4">The sequence shown here is derived from an EMBL/GenBank/DDBJ whole genome shotgun (WGS) entry which is preliminary data.</text>
</comment>
<protein>
    <submittedName>
        <fullName evidence="4">Response regulator receiver domain protein</fullName>
    </submittedName>
</protein>
<dbReference type="Proteomes" id="UP000315010">
    <property type="component" value="Unassembled WGS sequence"/>
</dbReference>
<evidence type="ECO:0000256" key="2">
    <source>
        <dbReference type="SAM" id="MobiDB-lite"/>
    </source>
</evidence>
<accession>A0A5C5Z9A1</accession>
<dbReference type="GO" id="GO:0000160">
    <property type="term" value="P:phosphorelay signal transduction system"/>
    <property type="evidence" value="ECO:0007669"/>
    <property type="project" value="InterPro"/>
</dbReference>
<organism evidence="4 5">
    <name type="scientific">Novipirellula herctigrandis</name>
    <dbReference type="NCBI Taxonomy" id="2527986"/>
    <lineage>
        <taxon>Bacteria</taxon>
        <taxon>Pseudomonadati</taxon>
        <taxon>Planctomycetota</taxon>
        <taxon>Planctomycetia</taxon>
        <taxon>Pirellulales</taxon>
        <taxon>Pirellulaceae</taxon>
        <taxon>Novipirellula</taxon>
    </lineage>
</organism>
<evidence type="ECO:0000259" key="3">
    <source>
        <dbReference type="PROSITE" id="PS50110"/>
    </source>
</evidence>
<gene>
    <name evidence="4" type="ORF">CA13_53760</name>
</gene>
<dbReference type="OrthoDB" id="280573at2"/>